<dbReference type="Proteomes" id="UP000663671">
    <property type="component" value="Chromosome 2"/>
</dbReference>
<sequence>MADKLDKSLDDILSSRRTARRTSQRRRDTRSTRASHNTAPVGGVKKTVRNAKSTSKSIPTGPSMGLGESKIIVSGLPSDVGEANIKQVELCLHLATPLHPKAYLAALHNVS</sequence>
<feature type="compositionally biased region" description="Polar residues" evidence="1">
    <location>
        <begin position="50"/>
        <end position="60"/>
    </location>
</feature>
<feature type="region of interest" description="Disordered" evidence="1">
    <location>
        <begin position="1"/>
        <end position="67"/>
    </location>
</feature>
<protein>
    <submittedName>
        <fullName evidence="2">Uncharacterized protein</fullName>
    </submittedName>
</protein>
<gene>
    <name evidence="2" type="ORF">I7I51_07401</name>
</gene>
<evidence type="ECO:0000313" key="3">
    <source>
        <dbReference type="Proteomes" id="UP000663671"/>
    </source>
</evidence>
<dbReference type="VEuPathDB" id="FungiDB:I7I51_07401"/>
<organism evidence="2 3">
    <name type="scientific">Ajellomyces capsulatus</name>
    <name type="common">Darling's disease fungus</name>
    <name type="synonym">Histoplasma capsulatum</name>
    <dbReference type="NCBI Taxonomy" id="5037"/>
    <lineage>
        <taxon>Eukaryota</taxon>
        <taxon>Fungi</taxon>
        <taxon>Dikarya</taxon>
        <taxon>Ascomycota</taxon>
        <taxon>Pezizomycotina</taxon>
        <taxon>Eurotiomycetes</taxon>
        <taxon>Eurotiomycetidae</taxon>
        <taxon>Onygenales</taxon>
        <taxon>Ajellomycetaceae</taxon>
        <taxon>Histoplasma</taxon>
    </lineage>
</organism>
<name>A0A8A1M0N3_AJECA</name>
<proteinExistence type="predicted"/>
<evidence type="ECO:0000313" key="2">
    <source>
        <dbReference type="EMBL" id="QSS57982.1"/>
    </source>
</evidence>
<evidence type="ECO:0000256" key="1">
    <source>
        <dbReference type="SAM" id="MobiDB-lite"/>
    </source>
</evidence>
<accession>A0A8A1M0N3</accession>
<reference evidence="2" key="1">
    <citation type="submission" date="2021-01" db="EMBL/GenBank/DDBJ databases">
        <title>Chromosome-level genome assembly of a human fungal pathogen reveals clustering of transcriptionally co-regulated genes.</title>
        <authorList>
            <person name="Voorhies M."/>
            <person name="Cohen S."/>
            <person name="Shea T.P."/>
            <person name="Petrus S."/>
            <person name="Munoz J.F."/>
            <person name="Poplawski S."/>
            <person name="Goldman W.E."/>
            <person name="Michael T."/>
            <person name="Cuomo C.A."/>
            <person name="Sil A."/>
            <person name="Beyhan S."/>
        </authorList>
    </citation>
    <scope>NUCLEOTIDE SEQUENCE</scope>
    <source>
        <strain evidence="2">WU24</strain>
    </source>
</reference>
<feature type="compositionally biased region" description="Basic and acidic residues" evidence="1">
    <location>
        <begin position="1"/>
        <end position="14"/>
    </location>
</feature>
<dbReference type="AlphaFoldDB" id="A0A8A1M0N3"/>
<dbReference type="OrthoDB" id="346839at2759"/>
<dbReference type="EMBL" id="CP069109">
    <property type="protein sequence ID" value="QSS57982.1"/>
    <property type="molecule type" value="Genomic_DNA"/>
</dbReference>